<dbReference type="PANTHER" id="PTHR46160:SF9">
    <property type="entry name" value="PROTEIN PRY2-RELATED"/>
    <property type="match status" value="1"/>
</dbReference>
<sequence>MPPTSPTYLADAAKDFADASKIFRRGFQGFHRRLLRGYFKRFATSVNTRESMNNAVAYQADGGPFTTRNQCPGGGYCAADDDCAQDLTLSPGPTRPTFICPNPCPPGQIRKPDSGDKKTCDCYDPSPPVTHPHRLVCFGWSDPHYETFDGAGIDFQGVGRYAMSEYINSNLECEVKILRVKTSFGIVVQYDGIMWASVSIPGVYRNCVEGLCGNADGNSRNDYITKPGVYVGGQPLNRRFWSLGNSWRVVEPLNPEVDITPIRELQDRLDRRMKRTFFYQATETARVTFSGVQWPLHSTKCTSWVAISKHGIIGPFWFEDENGQSVMVNIERYLVLLRKFWAALGRRKGITGLKLQRFDLVLKLRWCSLVLRLQRFSVVLKLQRFSVVLKLQRFSVVLKLQRFSVVLNLQRFSVVLKLQRFSVVLKLQRFSVVLKLQRFSVVLNLQRFSVVLKLRVLSGTETPAVLSGTETPAVLSGTETPAVLSGTPAFSVVLKLQRFSVVLNLQRSQWY</sequence>
<dbReference type="InterPro" id="IPR001846">
    <property type="entry name" value="VWF_type-D"/>
</dbReference>
<evidence type="ECO:0000313" key="2">
    <source>
        <dbReference type="EMBL" id="KAK2176946.1"/>
    </source>
</evidence>
<evidence type="ECO:0000259" key="1">
    <source>
        <dbReference type="PROSITE" id="PS51233"/>
    </source>
</evidence>
<evidence type="ECO:0000313" key="3">
    <source>
        <dbReference type="Proteomes" id="UP001209878"/>
    </source>
</evidence>
<dbReference type="PANTHER" id="PTHR46160">
    <property type="entry name" value="ALPHA-TECTORIN-RELATED"/>
    <property type="match status" value="1"/>
</dbReference>
<name>A0AAD9KT20_RIDPI</name>
<reference evidence="2" key="1">
    <citation type="journal article" date="2023" name="Mol. Biol. Evol.">
        <title>Third-Generation Sequencing Reveals the Adaptive Role of the Epigenome in Three Deep-Sea Polychaetes.</title>
        <authorList>
            <person name="Perez M."/>
            <person name="Aroh O."/>
            <person name="Sun Y."/>
            <person name="Lan Y."/>
            <person name="Juniper S.K."/>
            <person name="Young C.R."/>
            <person name="Angers B."/>
            <person name="Qian P.Y."/>
        </authorList>
    </citation>
    <scope>NUCLEOTIDE SEQUENCE</scope>
    <source>
        <strain evidence="2">R07B-5</strain>
    </source>
</reference>
<proteinExistence type="predicted"/>
<feature type="domain" description="VWFD" evidence="1">
    <location>
        <begin position="17"/>
        <end position="255"/>
    </location>
</feature>
<dbReference type="Proteomes" id="UP001209878">
    <property type="component" value="Unassembled WGS sequence"/>
</dbReference>
<dbReference type="EMBL" id="JAODUO010000628">
    <property type="protein sequence ID" value="KAK2176946.1"/>
    <property type="molecule type" value="Genomic_DNA"/>
</dbReference>
<keyword evidence="3" id="KW-1185">Reference proteome</keyword>
<organism evidence="2 3">
    <name type="scientific">Ridgeia piscesae</name>
    <name type="common">Tubeworm</name>
    <dbReference type="NCBI Taxonomy" id="27915"/>
    <lineage>
        <taxon>Eukaryota</taxon>
        <taxon>Metazoa</taxon>
        <taxon>Spiralia</taxon>
        <taxon>Lophotrochozoa</taxon>
        <taxon>Annelida</taxon>
        <taxon>Polychaeta</taxon>
        <taxon>Sedentaria</taxon>
        <taxon>Canalipalpata</taxon>
        <taxon>Sabellida</taxon>
        <taxon>Siboglinidae</taxon>
        <taxon>Ridgeia</taxon>
    </lineage>
</organism>
<comment type="caution">
    <text evidence="2">The sequence shown here is derived from an EMBL/GenBank/DDBJ whole genome shotgun (WGS) entry which is preliminary data.</text>
</comment>
<gene>
    <name evidence="2" type="ORF">NP493_628g00012</name>
</gene>
<dbReference type="InterPro" id="IPR052749">
    <property type="entry name" value="Alpha-tectorin"/>
</dbReference>
<dbReference type="PROSITE" id="PS51233">
    <property type="entry name" value="VWFD"/>
    <property type="match status" value="1"/>
</dbReference>
<protein>
    <recommendedName>
        <fullName evidence="1">VWFD domain-containing protein</fullName>
    </recommendedName>
</protein>
<accession>A0AAD9KT20</accession>
<dbReference type="AlphaFoldDB" id="A0AAD9KT20"/>
<dbReference type="Pfam" id="PF00094">
    <property type="entry name" value="VWD"/>
    <property type="match status" value="1"/>
</dbReference>